<keyword evidence="4" id="KW-1185">Reference proteome</keyword>
<feature type="domain" description="DUF4429" evidence="2">
    <location>
        <begin position="141"/>
        <end position="229"/>
    </location>
</feature>
<feature type="domain" description="DUF4429" evidence="2">
    <location>
        <begin position="11"/>
        <end position="106"/>
    </location>
</feature>
<feature type="region of interest" description="Disordered" evidence="1">
    <location>
        <begin position="240"/>
        <end position="279"/>
    </location>
</feature>
<accession>A0ABS3Y083</accession>
<dbReference type="EMBL" id="JAFFZM010000014">
    <property type="protein sequence ID" value="MBO8201065.1"/>
    <property type="molecule type" value="Genomic_DNA"/>
</dbReference>
<protein>
    <submittedName>
        <fullName evidence="3">DUF4429 domain-containing protein</fullName>
    </submittedName>
</protein>
<gene>
    <name evidence="3" type="ORF">JW613_22600</name>
</gene>
<dbReference type="RefSeq" id="WP_209212713.1">
    <property type="nucleotide sequence ID" value="NZ_JAFFZM010000014.1"/>
</dbReference>
<dbReference type="InterPro" id="IPR027860">
    <property type="entry name" value="DUF4429"/>
</dbReference>
<name>A0ABS3Y083_9ACTN</name>
<dbReference type="GeneID" id="96261405"/>
<sequence>MAEILQRAGAWTFDGETVRIVPGTERQVHQLRKALGEVAVPLRAVAGIAYEPGGRKGGRLRLRLRDGADPLSQVASGRLPDAADPYQLAVDKDRTGVAEYFVEEVRNALLLEEVPDTSCDRYLLPGPPVPLTAAGTDGTAAFDGEHIQLEWNWMAEQSKSSAGPRRLLLKELEGVEWTPALGWENGSLRFRPKGTHPTLKPQHDPNCLLLWGVRQTKETGGAVLLAAAVVARLPHPSAGHVVDAAADPPESGTPSRSPTAGRDGERSDTPGIPVAGEADHDGLLRRLRELGELHSTGVLTDDEFALAKKAILDRF</sequence>
<dbReference type="Pfam" id="PF14472">
    <property type="entry name" value="DUF4429"/>
    <property type="match status" value="2"/>
</dbReference>
<evidence type="ECO:0000313" key="4">
    <source>
        <dbReference type="Proteomes" id="UP000721954"/>
    </source>
</evidence>
<comment type="caution">
    <text evidence="3">The sequence shown here is derived from an EMBL/GenBank/DDBJ whole genome shotgun (WGS) entry which is preliminary data.</text>
</comment>
<reference evidence="3 4" key="1">
    <citation type="submission" date="2021-02" db="EMBL/GenBank/DDBJ databases">
        <title>Streptomyces spirodelae sp. nov., isolated from duckweed.</title>
        <authorList>
            <person name="Saimee Y."/>
            <person name="Duangmal K."/>
        </authorList>
    </citation>
    <scope>NUCLEOTIDE SEQUENCE [LARGE SCALE GENOMIC DNA]</scope>
    <source>
        <strain evidence="3 4">DSM 42105</strain>
    </source>
</reference>
<evidence type="ECO:0000256" key="1">
    <source>
        <dbReference type="SAM" id="MobiDB-lite"/>
    </source>
</evidence>
<organism evidence="3 4">
    <name type="scientific">Streptomyces smyrnaeus</name>
    <dbReference type="NCBI Taxonomy" id="1387713"/>
    <lineage>
        <taxon>Bacteria</taxon>
        <taxon>Bacillati</taxon>
        <taxon>Actinomycetota</taxon>
        <taxon>Actinomycetes</taxon>
        <taxon>Kitasatosporales</taxon>
        <taxon>Streptomycetaceae</taxon>
        <taxon>Streptomyces</taxon>
    </lineage>
</organism>
<evidence type="ECO:0000259" key="2">
    <source>
        <dbReference type="Pfam" id="PF14472"/>
    </source>
</evidence>
<dbReference type="Proteomes" id="UP000721954">
    <property type="component" value="Unassembled WGS sequence"/>
</dbReference>
<proteinExistence type="predicted"/>
<evidence type="ECO:0000313" key="3">
    <source>
        <dbReference type="EMBL" id="MBO8201065.1"/>
    </source>
</evidence>